<dbReference type="InterPro" id="IPR040442">
    <property type="entry name" value="Pyrv_kinase-like_dom_sf"/>
</dbReference>
<dbReference type="PROSITE" id="PS00161">
    <property type="entry name" value="ISOCITRATE_LYASE"/>
    <property type="match status" value="1"/>
</dbReference>
<dbReference type="InterPro" id="IPR015813">
    <property type="entry name" value="Pyrv/PenolPyrv_kinase-like_dom"/>
</dbReference>
<sequence length="286" mass="30475">MSKARLLRQRIAAGETIVAPGAYDGLSARLVAQAGFQAVYASGGAISRSTALPDLGLLSVSRIIERITEICDATGLPVIADADTGYGNALNTHVAVRGFARAGVAGLHLEDQDFPKRCGHLDNKALIPAREMAGKLRAACDARPDPDLLIIARTDAIAVEGIDAALDRARAYRDAGADVIFVEAPRSLAEIERIAREIPGPKLINMFHGGKTPLVPAAELQAMGYAIVIIPSDLQRAAIRAMQDTLAAIARDGHAMAMEERMVSFKDREALVGTEDWLRRDATYAA</sequence>
<dbReference type="RefSeq" id="WP_211864976.1">
    <property type="nucleotide sequence ID" value="NZ_JAAEDI010000001.1"/>
</dbReference>
<dbReference type="PANTHER" id="PTHR42905:SF5">
    <property type="entry name" value="CARBOXYVINYL-CARBOXYPHOSPHONATE PHOSPHORYLMUTASE, CHLOROPLASTIC"/>
    <property type="match status" value="1"/>
</dbReference>
<dbReference type="Proteomes" id="UP000698752">
    <property type="component" value="Unassembled WGS sequence"/>
</dbReference>
<evidence type="ECO:0000313" key="1">
    <source>
        <dbReference type="EMBL" id="MBR0648066.1"/>
    </source>
</evidence>
<keyword evidence="2" id="KW-1185">Reference proteome</keyword>
<reference evidence="2" key="1">
    <citation type="journal article" date="2021" name="Syst. Appl. Microbiol.">
        <title>Roseomonas hellenica sp. nov., isolated from roots of wild-growing Alkanna tinctoria.</title>
        <authorList>
            <person name="Rat A."/>
            <person name="Naranjo H.D."/>
            <person name="Lebbe L."/>
            <person name="Cnockaert M."/>
            <person name="Krigas N."/>
            <person name="Grigoriadou K."/>
            <person name="Maloupa E."/>
            <person name="Willems A."/>
        </authorList>
    </citation>
    <scope>NUCLEOTIDE SEQUENCE [LARGE SCALE GENOMIC DNA]</scope>
    <source>
        <strain evidence="2">LMG 31159</strain>
    </source>
</reference>
<protein>
    <submittedName>
        <fullName evidence="1">Oxaloacetate decarboxylase</fullName>
    </submittedName>
</protein>
<dbReference type="Gene3D" id="3.20.20.60">
    <property type="entry name" value="Phosphoenolpyruvate-binding domains"/>
    <property type="match status" value="1"/>
</dbReference>
<gene>
    <name evidence="1" type="ORF">GXW78_00195</name>
</gene>
<dbReference type="InterPro" id="IPR018523">
    <property type="entry name" value="Isocitrate_lyase_ph_CS"/>
</dbReference>
<dbReference type="EMBL" id="JAAEDI010000001">
    <property type="protein sequence ID" value="MBR0648066.1"/>
    <property type="molecule type" value="Genomic_DNA"/>
</dbReference>
<evidence type="ECO:0000313" key="2">
    <source>
        <dbReference type="Proteomes" id="UP000698752"/>
    </source>
</evidence>
<dbReference type="SUPFAM" id="SSF51621">
    <property type="entry name" value="Phosphoenolpyruvate/pyruvate domain"/>
    <property type="match status" value="1"/>
</dbReference>
<name>A0ABS5EAL9_9PROT</name>
<accession>A0ABS5EAL9</accession>
<comment type="caution">
    <text evidence="1">The sequence shown here is derived from an EMBL/GenBank/DDBJ whole genome shotgun (WGS) entry which is preliminary data.</text>
</comment>
<dbReference type="Pfam" id="PF13714">
    <property type="entry name" value="PEP_mutase"/>
    <property type="match status" value="1"/>
</dbReference>
<dbReference type="CDD" id="cd00377">
    <property type="entry name" value="ICL_PEPM"/>
    <property type="match status" value="1"/>
</dbReference>
<organism evidence="1 2">
    <name type="scientific">Neoroseomonas terrae</name>
    <dbReference type="NCBI Taxonomy" id="424799"/>
    <lineage>
        <taxon>Bacteria</taxon>
        <taxon>Pseudomonadati</taxon>
        <taxon>Pseudomonadota</taxon>
        <taxon>Alphaproteobacteria</taxon>
        <taxon>Acetobacterales</taxon>
        <taxon>Acetobacteraceae</taxon>
        <taxon>Neoroseomonas</taxon>
    </lineage>
</organism>
<dbReference type="InterPro" id="IPR039556">
    <property type="entry name" value="ICL/PEPM"/>
</dbReference>
<dbReference type="PANTHER" id="PTHR42905">
    <property type="entry name" value="PHOSPHOENOLPYRUVATE CARBOXYLASE"/>
    <property type="match status" value="1"/>
</dbReference>
<proteinExistence type="predicted"/>